<evidence type="ECO:0000256" key="6">
    <source>
        <dbReference type="ARBA" id="ARBA00022691"/>
    </source>
</evidence>
<dbReference type="GO" id="GO:0008270">
    <property type="term" value="F:zinc ion binding"/>
    <property type="evidence" value="ECO:0007669"/>
    <property type="project" value="UniProtKB-KW"/>
</dbReference>
<evidence type="ECO:0000256" key="13">
    <source>
        <dbReference type="ARBA" id="ARBA00048081"/>
    </source>
</evidence>
<evidence type="ECO:0000256" key="8">
    <source>
        <dbReference type="ARBA" id="ARBA00022771"/>
    </source>
</evidence>
<dbReference type="GO" id="GO:0140943">
    <property type="term" value="F:histone H4K20 trimethyltransferase activity"/>
    <property type="evidence" value="ECO:0007669"/>
    <property type="project" value="UniProtKB-EC"/>
</dbReference>
<dbReference type="AlphaFoldDB" id="A0A7M7SZ10"/>
<keyword evidence="9" id="KW-0862">Zinc</keyword>
<evidence type="ECO:0000256" key="3">
    <source>
        <dbReference type="ARBA" id="ARBA00022490"/>
    </source>
</evidence>
<dbReference type="OrthoDB" id="438641at2759"/>
<evidence type="ECO:0000256" key="10">
    <source>
        <dbReference type="ARBA" id="ARBA00024057"/>
    </source>
</evidence>
<feature type="domain" description="SET" evidence="19">
    <location>
        <begin position="4"/>
        <end position="352"/>
    </location>
</feature>
<keyword evidence="6" id="KW-0949">S-adenosyl-L-methionine</keyword>
<evidence type="ECO:0000256" key="18">
    <source>
        <dbReference type="SAM" id="MobiDB-lite"/>
    </source>
</evidence>
<dbReference type="SUPFAM" id="SSF82199">
    <property type="entry name" value="SET domain"/>
    <property type="match status" value="1"/>
</dbReference>
<evidence type="ECO:0000256" key="5">
    <source>
        <dbReference type="ARBA" id="ARBA00022679"/>
    </source>
</evidence>
<dbReference type="KEGG" id="spu:115924134"/>
<dbReference type="PROSITE" id="PS50280">
    <property type="entry name" value="SET"/>
    <property type="match status" value="1"/>
</dbReference>
<dbReference type="InterPro" id="IPR001214">
    <property type="entry name" value="SET_dom"/>
</dbReference>
<organism evidence="20 21">
    <name type="scientific">Strongylocentrotus purpuratus</name>
    <name type="common">Purple sea urchin</name>
    <dbReference type="NCBI Taxonomy" id="7668"/>
    <lineage>
        <taxon>Eukaryota</taxon>
        <taxon>Metazoa</taxon>
        <taxon>Echinodermata</taxon>
        <taxon>Eleutherozoa</taxon>
        <taxon>Echinozoa</taxon>
        <taxon>Echinoidea</taxon>
        <taxon>Euechinoidea</taxon>
        <taxon>Echinacea</taxon>
        <taxon>Camarodonta</taxon>
        <taxon>Echinidea</taxon>
        <taxon>Strongylocentrotidae</taxon>
        <taxon>Strongylocentrotus</taxon>
    </lineage>
</organism>
<evidence type="ECO:0000256" key="4">
    <source>
        <dbReference type="ARBA" id="ARBA00022603"/>
    </source>
</evidence>
<dbReference type="Gene3D" id="2.170.270.10">
    <property type="entry name" value="SET domain"/>
    <property type="match status" value="2"/>
</dbReference>
<dbReference type="CDD" id="cd10521">
    <property type="entry name" value="SET_SMYD5"/>
    <property type="match status" value="1"/>
</dbReference>
<keyword evidence="3" id="KW-0963">Cytoplasm</keyword>
<reference evidence="21" key="1">
    <citation type="submission" date="2015-02" db="EMBL/GenBank/DDBJ databases">
        <title>Genome sequencing for Strongylocentrotus purpuratus.</title>
        <authorList>
            <person name="Murali S."/>
            <person name="Liu Y."/>
            <person name="Vee V."/>
            <person name="English A."/>
            <person name="Wang M."/>
            <person name="Skinner E."/>
            <person name="Han Y."/>
            <person name="Muzny D.M."/>
            <person name="Worley K.C."/>
            <person name="Gibbs R.A."/>
        </authorList>
    </citation>
    <scope>NUCLEOTIDE SEQUENCE</scope>
</reference>
<dbReference type="PANTHER" id="PTHR46402:SF2">
    <property type="entry name" value="HISTONE-LYSINE N-TRIMETHYLTRANSFERASE SMYD5"/>
    <property type="match status" value="1"/>
</dbReference>
<keyword evidence="21" id="KW-1185">Reference proteome</keyword>
<evidence type="ECO:0000256" key="1">
    <source>
        <dbReference type="ARBA" id="ARBA00004496"/>
    </source>
</evidence>
<evidence type="ECO:0000256" key="16">
    <source>
        <dbReference type="ARBA" id="ARBA00049789"/>
    </source>
</evidence>
<evidence type="ECO:0000256" key="2">
    <source>
        <dbReference type="ARBA" id="ARBA00012178"/>
    </source>
</evidence>
<keyword evidence="7" id="KW-0479">Metal-binding</keyword>
<dbReference type="SMART" id="SM00317">
    <property type="entry name" value="SET"/>
    <property type="match status" value="1"/>
</dbReference>
<accession>A0A7M7SZ10</accession>
<comment type="subcellular location">
    <subcellularLocation>
        <location evidence="1">Cytoplasm</location>
    </subcellularLocation>
</comment>
<dbReference type="Gene3D" id="1.10.220.160">
    <property type="match status" value="1"/>
</dbReference>
<comment type="catalytic activity">
    <reaction evidence="13">
        <text>L-lysyl(20)-[histone H4] + 3 S-adenosyl-L-methionine = N(6),N(6),N(6)-trimethyl-L-lysyl(20)-[histone H4] + 3 S-adenosyl-L-homocysteine + 3 H(+)</text>
        <dbReference type="Rhea" id="RHEA:64456"/>
        <dbReference type="Rhea" id="RHEA-COMP:15554"/>
        <dbReference type="Rhea" id="RHEA-COMP:15998"/>
        <dbReference type="ChEBI" id="CHEBI:15378"/>
        <dbReference type="ChEBI" id="CHEBI:29969"/>
        <dbReference type="ChEBI" id="CHEBI:57856"/>
        <dbReference type="ChEBI" id="CHEBI:59789"/>
        <dbReference type="ChEBI" id="CHEBI:61961"/>
        <dbReference type="EC" id="2.1.1.372"/>
    </reaction>
</comment>
<dbReference type="PANTHER" id="PTHR46402">
    <property type="entry name" value="SET AND MYND DOMAIN-CONTAINING PROTEIN 5"/>
    <property type="match status" value="1"/>
</dbReference>
<comment type="catalytic activity">
    <reaction evidence="12">
        <text>L-lysyl(36)-[histone H3] + 3 S-adenosyl-L-methionine = N(6),N(6),N(6)-trimethyl-L-lysyl(36)-[histone H3] + 3 S-adenosyl-L-homocysteine + 3 H(+)</text>
        <dbReference type="Rhea" id="RHEA:60324"/>
        <dbReference type="Rhea" id="RHEA-COMP:9785"/>
        <dbReference type="Rhea" id="RHEA-COMP:15536"/>
        <dbReference type="ChEBI" id="CHEBI:15378"/>
        <dbReference type="ChEBI" id="CHEBI:29969"/>
        <dbReference type="ChEBI" id="CHEBI:57856"/>
        <dbReference type="ChEBI" id="CHEBI:59789"/>
        <dbReference type="ChEBI" id="CHEBI:61961"/>
        <dbReference type="EC" id="2.1.1.359"/>
    </reaction>
</comment>
<dbReference type="GO" id="GO:0045814">
    <property type="term" value="P:negative regulation of gene expression, epigenetic"/>
    <property type="evidence" value="ECO:0000318"/>
    <property type="project" value="GO_Central"/>
</dbReference>
<evidence type="ECO:0000313" key="20">
    <source>
        <dbReference type="EnsemblMetazoa" id="XP_030841813"/>
    </source>
</evidence>
<evidence type="ECO:0000256" key="14">
    <source>
        <dbReference type="ARBA" id="ARBA00049497"/>
    </source>
</evidence>
<reference evidence="20" key="2">
    <citation type="submission" date="2021-01" db="UniProtKB">
        <authorList>
            <consortium name="EnsemblMetazoa"/>
        </authorList>
    </citation>
    <scope>IDENTIFICATION</scope>
</reference>
<name>A0A7M7SZ10_STRPU</name>
<dbReference type="Pfam" id="PF00856">
    <property type="entry name" value="SET"/>
    <property type="match status" value="1"/>
</dbReference>
<keyword evidence="8" id="KW-0863">Zinc-finger</keyword>
<evidence type="ECO:0000256" key="15">
    <source>
        <dbReference type="ARBA" id="ARBA00049768"/>
    </source>
</evidence>
<dbReference type="EC" id="2.1.1.372" evidence="10"/>
<keyword evidence="4" id="KW-0489">Methyltransferase</keyword>
<proteinExistence type="predicted"/>
<dbReference type="GO" id="GO:0032259">
    <property type="term" value="P:methylation"/>
    <property type="evidence" value="ECO:0007669"/>
    <property type="project" value="UniProtKB-KW"/>
</dbReference>
<sequence>MANESIVNVRFIDELKGRGLFASRDIAAGTVLFEEKPLVCAQFLWNECYHYEACEYCMRSMENAEEMARRLSANPSLVLPCMECCKAEKQNFVHCPHCRVAYCCSECREQAWNQYHQVLCLSQHPPDPNHPLVILQEVWKTMHYPPETTSIMLIAKMIASIKQAKSKEEILASFNQFCHVPQNEERQLSHKLLGKQFEGQYEALQPLLLNALHEESVAQWFTPGGLRSPFALIGMNGQGVGSSSLSVYVHNCDELDLEAEERHNLDQFIDQLYVEMEKGIVDIMFVHSKYLLVSESGAFLNCEGSALYKLQSCCNHSCVPNAEISFLHNNSTLSLVALTDITEGQEVLISYLDKCCKERSRHSRQKELRENYLFSCDCSKCRLQCDDPDVTSSEEEEEEEEMEDGEASQAKN</sequence>
<dbReference type="GO" id="GO:0005737">
    <property type="term" value="C:cytoplasm"/>
    <property type="evidence" value="ECO:0007669"/>
    <property type="project" value="UniProtKB-SubCell"/>
</dbReference>
<keyword evidence="5" id="KW-0808">Transferase</keyword>
<dbReference type="GO" id="GO:0042799">
    <property type="term" value="F:histone H4K20 methyltransferase activity"/>
    <property type="evidence" value="ECO:0000318"/>
    <property type="project" value="GO_Central"/>
</dbReference>
<comment type="catalytic activity">
    <reaction evidence="14">
        <text>L-lysyl-[protein] + 3 S-adenosyl-L-methionine = N(6),N(6),N(6)-trimethyl-L-lysyl-[protein] + 3 S-adenosyl-L-homocysteine + 3 H(+)</text>
        <dbReference type="Rhea" id="RHEA:54192"/>
        <dbReference type="Rhea" id="RHEA-COMP:9752"/>
        <dbReference type="Rhea" id="RHEA-COMP:13826"/>
        <dbReference type="ChEBI" id="CHEBI:15378"/>
        <dbReference type="ChEBI" id="CHEBI:29969"/>
        <dbReference type="ChEBI" id="CHEBI:57856"/>
        <dbReference type="ChEBI" id="CHEBI:59789"/>
        <dbReference type="ChEBI" id="CHEBI:61961"/>
    </reaction>
    <physiologicalReaction direction="left-to-right" evidence="14">
        <dbReference type="Rhea" id="RHEA:54193"/>
    </physiologicalReaction>
</comment>
<dbReference type="InterPro" id="IPR046341">
    <property type="entry name" value="SET_dom_sf"/>
</dbReference>
<dbReference type="RefSeq" id="XP_030841813.1">
    <property type="nucleotide sequence ID" value="XM_030985953.1"/>
</dbReference>
<evidence type="ECO:0000256" key="12">
    <source>
        <dbReference type="ARBA" id="ARBA00047545"/>
    </source>
</evidence>
<dbReference type="GO" id="GO:0140955">
    <property type="term" value="F:histone H3K36 trimethyltransferase activity"/>
    <property type="evidence" value="ECO:0007669"/>
    <property type="project" value="UniProtKB-EC"/>
</dbReference>
<evidence type="ECO:0000256" key="9">
    <source>
        <dbReference type="ARBA" id="ARBA00022833"/>
    </source>
</evidence>
<dbReference type="InParanoid" id="A0A7M7SZ10"/>
<evidence type="ECO:0000256" key="7">
    <source>
        <dbReference type="ARBA" id="ARBA00022723"/>
    </source>
</evidence>
<evidence type="ECO:0000259" key="19">
    <source>
        <dbReference type="PROSITE" id="PS50280"/>
    </source>
</evidence>
<protein>
    <recommendedName>
        <fullName evidence="15">Protein-lysine N-trimethyltransferase SMYD5</fullName>
        <ecNumber evidence="2">2.1.1.359</ecNumber>
        <ecNumber evidence="10">2.1.1.372</ecNumber>
    </recommendedName>
    <alternativeName>
        <fullName evidence="11">SET and MYND domain-containing protein 5</fullName>
    </alternativeName>
    <alternativeName>
        <fullName evidence="16">[histone H3]-lysine20 N-trimethyltransferase SMYD5</fullName>
    </alternativeName>
    <alternativeName>
        <fullName evidence="17">[histone H4]-lysine36 N-trimethyltransferase SMYD5</fullName>
    </alternativeName>
</protein>
<dbReference type="EC" id="2.1.1.359" evidence="2"/>
<evidence type="ECO:0000256" key="17">
    <source>
        <dbReference type="ARBA" id="ARBA00049806"/>
    </source>
</evidence>
<feature type="compositionally biased region" description="Acidic residues" evidence="18">
    <location>
        <begin position="387"/>
        <end position="406"/>
    </location>
</feature>
<evidence type="ECO:0000313" key="21">
    <source>
        <dbReference type="Proteomes" id="UP000007110"/>
    </source>
</evidence>
<dbReference type="FunCoup" id="A0A7M7SZ10">
    <property type="interactions" value="1312"/>
</dbReference>
<dbReference type="Gene3D" id="6.10.140.2220">
    <property type="match status" value="1"/>
</dbReference>
<dbReference type="GeneID" id="115924134"/>
<dbReference type="EnsemblMetazoa" id="XM_030985953">
    <property type="protein sequence ID" value="XP_030841813"/>
    <property type="gene ID" value="LOC115924134"/>
</dbReference>
<evidence type="ECO:0000256" key="11">
    <source>
        <dbReference type="ARBA" id="ARBA00033038"/>
    </source>
</evidence>
<dbReference type="InterPro" id="IPR044422">
    <property type="entry name" value="SMYD5_SET"/>
</dbReference>
<dbReference type="Proteomes" id="UP000007110">
    <property type="component" value="Unassembled WGS sequence"/>
</dbReference>
<dbReference type="OMA" id="LNGQERS"/>
<feature type="region of interest" description="Disordered" evidence="18">
    <location>
        <begin position="387"/>
        <end position="412"/>
    </location>
</feature>